<dbReference type="InterPro" id="IPR050259">
    <property type="entry name" value="SDR"/>
</dbReference>
<comment type="subunit">
    <text evidence="6">Homotetramer.</text>
</comment>
<dbReference type="PANTHER" id="PTHR42879">
    <property type="entry name" value="3-OXOACYL-(ACYL-CARRIER-PROTEIN) REDUCTASE"/>
    <property type="match status" value="1"/>
</dbReference>
<dbReference type="UniPathway" id="UPA00094"/>
<keyword evidence="3 6" id="KW-0560">Oxidoreductase</keyword>
<feature type="active site" description="Proton acceptor" evidence="4">
    <location>
        <position position="146"/>
    </location>
</feature>
<comment type="pathway">
    <text evidence="6">Lipid metabolism; fatty acid biosynthesis.</text>
</comment>
<dbReference type="SMART" id="SM00822">
    <property type="entry name" value="PKS_KR"/>
    <property type="match status" value="1"/>
</dbReference>
<dbReference type="FunFam" id="3.40.50.720:FF:000115">
    <property type="entry name" value="3-oxoacyl-[acyl-carrier-protein] reductase FabG"/>
    <property type="match status" value="1"/>
</dbReference>
<dbReference type="Gene3D" id="3.40.50.720">
    <property type="entry name" value="NAD(P)-binding Rossmann-like Domain"/>
    <property type="match status" value="1"/>
</dbReference>
<keyword evidence="6" id="KW-0276">Fatty acid metabolism</keyword>
<feature type="binding site" evidence="5">
    <location>
        <position position="179"/>
    </location>
    <ligand>
        <name>NADP(+)</name>
        <dbReference type="ChEBI" id="CHEBI:58349"/>
    </ligand>
</feature>
<dbReference type="AlphaFoldDB" id="A0A235BYY8"/>
<accession>A0A235BYY8</accession>
<keyword evidence="6" id="KW-0444">Lipid biosynthesis</keyword>
<evidence type="ECO:0000256" key="3">
    <source>
        <dbReference type="ARBA" id="ARBA00023002"/>
    </source>
</evidence>
<evidence type="ECO:0000313" key="9">
    <source>
        <dbReference type="Proteomes" id="UP000215215"/>
    </source>
</evidence>
<dbReference type="InterPro" id="IPR002347">
    <property type="entry name" value="SDR_fam"/>
</dbReference>
<dbReference type="SUPFAM" id="SSF51735">
    <property type="entry name" value="NAD(P)-binding Rossmann-fold domains"/>
    <property type="match status" value="1"/>
</dbReference>
<evidence type="ECO:0000313" key="8">
    <source>
        <dbReference type="EMBL" id="OYD17573.1"/>
    </source>
</evidence>
<dbReference type="PANTHER" id="PTHR42879:SF2">
    <property type="entry name" value="3-OXOACYL-[ACYL-CARRIER-PROTEIN] REDUCTASE FABG"/>
    <property type="match status" value="1"/>
</dbReference>
<dbReference type="InterPro" id="IPR020904">
    <property type="entry name" value="Sc_DH/Rdtase_CS"/>
</dbReference>
<comment type="function">
    <text evidence="6">Catalyzes the NADPH-dependent reduction of beta-ketoacyl-ACP substrates to beta-hydroxyacyl-ACP products, the first reductive step in the elongation cycle of fatty acid biosynthesis.</text>
</comment>
<dbReference type="NCBIfam" id="NF005559">
    <property type="entry name" value="PRK07231.1"/>
    <property type="match status" value="1"/>
</dbReference>
<evidence type="ECO:0000256" key="6">
    <source>
        <dbReference type="RuleBase" id="RU366074"/>
    </source>
</evidence>
<dbReference type="GO" id="GO:0006633">
    <property type="term" value="P:fatty acid biosynthetic process"/>
    <property type="evidence" value="ECO:0007669"/>
    <property type="project" value="UniProtKB-UniPathway"/>
</dbReference>
<organism evidence="8 9">
    <name type="scientific">candidate division WOR-3 bacterium JGI_Cruoil_03_44_89</name>
    <dbReference type="NCBI Taxonomy" id="1973748"/>
    <lineage>
        <taxon>Bacteria</taxon>
        <taxon>Bacteria division WOR-3</taxon>
    </lineage>
</organism>
<dbReference type="NCBIfam" id="NF009466">
    <property type="entry name" value="PRK12826.1-2"/>
    <property type="match status" value="1"/>
</dbReference>
<proteinExistence type="inferred from homology"/>
<dbReference type="InterPro" id="IPR036291">
    <property type="entry name" value="NAD(P)-bd_dom_sf"/>
</dbReference>
<dbReference type="CDD" id="cd05333">
    <property type="entry name" value="BKR_SDR_c"/>
    <property type="match status" value="1"/>
</dbReference>
<evidence type="ECO:0000256" key="4">
    <source>
        <dbReference type="PIRSR" id="PIRSR611284-1"/>
    </source>
</evidence>
<sequence>MAEKISIVTGGARGIGKTIAASLKEQGSGVFIWDVSEEGEKTADELGVKFVKVDISSYEDVNKNVKALLEDVGKIDVLINNAGITRDNLLLRMSEEEFDSVIRVNLKGTFNTTHAVLRSMMKNRWGRIVNISSVIGIIGNRGQANYAASKSGIIGFTKSVAKEVATRGITVNAIAPGFIETEMTERLSDEVKTAYLKSIPMRRSGSPDDVANLVLFLVSDSASYITGQVIHVDGGMLM</sequence>
<comment type="catalytic activity">
    <reaction evidence="6">
        <text>a (3R)-hydroxyacyl-[ACP] + NADP(+) = a 3-oxoacyl-[ACP] + NADPH + H(+)</text>
        <dbReference type="Rhea" id="RHEA:17397"/>
        <dbReference type="Rhea" id="RHEA-COMP:9916"/>
        <dbReference type="Rhea" id="RHEA-COMP:9945"/>
        <dbReference type="ChEBI" id="CHEBI:15378"/>
        <dbReference type="ChEBI" id="CHEBI:57783"/>
        <dbReference type="ChEBI" id="CHEBI:58349"/>
        <dbReference type="ChEBI" id="CHEBI:78776"/>
        <dbReference type="ChEBI" id="CHEBI:78827"/>
        <dbReference type="EC" id="1.1.1.100"/>
    </reaction>
</comment>
<evidence type="ECO:0000256" key="2">
    <source>
        <dbReference type="ARBA" id="ARBA00022857"/>
    </source>
</evidence>
<name>A0A235BYY8_UNCW3</name>
<protein>
    <recommendedName>
        <fullName evidence="6">3-oxoacyl-[acyl-carrier-protein] reductase</fullName>
        <ecNumber evidence="6">1.1.1.100</ecNumber>
    </recommendedName>
</protein>
<feature type="binding site" evidence="5">
    <location>
        <begin position="10"/>
        <end position="13"/>
    </location>
    <ligand>
        <name>NADP(+)</name>
        <dbReference type="ChEBI" id="CHEBI:58349"/>
    </ligand>
</feature>
<dbReference type="PRINTS" id="PR00080">
    <property type="entry name" value="SDRFAMILY"/>
</dbReference>
<feature type="binding site" evidence="5">
    <location>
        <position position="81"/>
    </location>
    <ligand>
        <name>NADP(+)</name>
        <dbReference type="ChEBI" id="CHEBI:58349"/>
    </ligand>
</feature>
<dbReference type="InterPro" id="IPR057326">
    <property type="entry name" value="KR_dom"/>
</dbReference>
<dbReference type="NCBIfam" id="TIGR01830">
    <property type="entry name" value="3oxo_ACP_reduc"/>
    <property type="match status" value="1"/>
</dbReference>
<dbReference type="PROSITE" id="PS00061">
    <property type="entry name" value="ADH_SHORT"/>
    <property type="match status" value="1"/>
</dbReference>
<dbReference type="Pfam" id="PF13561">
    <property type="entry name" value="adh_short_C2"/>
    <property type="match status" value="1"/>
</dbReference>
<dbReference type="InterPro" id="IPR011284">
    <property type="entry name" value="3oxo_ACP_reduc"/>
</dbReference>
<evidence type="ECO:0000256" key="5">
    <source>
        <dbReference type="PIRSR" id="PIRSR611284-2"/>
    </source>
</evidence>
<evidence type="ECO:0000259" key="7">
    <source>
        <dbReference type="SMART" id="SM00822"/>
    </source>
</evidence>
<dbReference type="GO" id="GO:0004316">
    <property type="term" value="F:3-oxoacyl-[acyl-carrier-protein] reductase (NADPH) activity"/>
    <property type="evidence" value="ECO:0007669"/>
    <property type="project" value="UniProtKB-UniRule"/>
</dbReference>
<evidence type="ECO:0000256" key="1">
    <source>
        <dbReference type="ARBA" id="ARBA00006484"/>
    </source>
</evidence>
<comment type="caution">
    <text evidence="8">The sequence shown here is derived from an EMBL/GenBank/DDBJ whole genome shotgun (WGS) entry which is preliminary data.</text>
</comment>
<dbReference type="Proteomes" id="UP000215215">
    <property type="component" value="Unassembled WGS sequence"/>
</dbReference>
<keyword evidence="6" id="KW-0443">Lipid metabolism</keyword>
<keyword evidence="6" id="KW-0275">Fatty acid biosynthesis</keyword>
<feature type="binding site" evidence="5">
    <location>
        <begin position="146"/>
        <end position="150"/>
    </location>
    <ligand>
        <name>NADP(+)</name>
        <dbReference type="ChEBI" id="CHEBI:58349"/>
    </ligand>
</feature>
<comment type="similarity">
    <text evidence="1 6">Belongs to the short-chain dehydrogenases/reductases (SDR) family.</text>
</comment>
<dbReference type="EMBL" id="NOZQ01000003">
    <property type="protein sequence ID" value="OYD17573.1"/>
    <property type="molecule type" value="Genomic_DNA"/>
</dbReference>
<dbReference type="EC" id="1.1.1.100" evidence="6"/>
<keyword evidence="2 5" id="KW-0521">NADP</keyword>
<dbReference type="GO" id="GO:0051287">
    <property type="term" value="F:NAD binding"/>
    <property type="evidence" value="ECO:0007669"/>
    <property type="project" value="UniProtKB-UniRule"/>
</dbReference>
<dbReference type="PRINTS" id="PR00081">
    <property type="entry name" value="GDHRDH"/>
</dbReference>
<gene>
    <name evidence="8" type="primary">fabG</name>
    <name evidence="8" type="ORF">CH333_00150</name>
</gene>
<feature type="domain" description="Ketoreductase" evidence="7">
    <location>
        <begin position="4"/>
        <end position="177"/>
    </location>
</feature>
<reference evidence="8 9" key="1">
    <citation type="submission" date="2017-07" db="EMBL/GenBank/DDBJ databases">
        <title>Recovery of genomes from metagenomes via a dereplication, aggregation, and scoring strategy.</title>
        <authorList>
            <person name="Sieber C.M."/>
            <person name="Probst A.J."/>
            <person name="Sharrar A."/>
            <person name="Thomas B.C."/>
            <person name="Hess M."/>
            <person name="Tringe S.G."/>
            <person name="Banfield J.F."/>
        </authorList>
    </citation>
    <scope>NUCLEOTIDE SEQUENCE [LARGE SCALE GENOMIC DNA]</scope>
    <source>
        <strain evidence="8">JGI_Cruoil_03_44_89</strain>
    </source>
</reference>